<organism evidence="4 5">
    <name type="scientific">Thelephora terrestris</name>
    <dbReference type="NCBI Taxonomy" id="56493"/>
    <lineage>
        <taxon>Eukaryota</taxon>
        <taxon>Fungi</taxon>
        <taxon>Dikarya</taxon>
        <taxon>Basidiomycota</taxon>
        <taxon>Agaricomycotina</taxon>
        <taxon>Agaricomycetes</taxon>
        <taxon>Thelephorales</taxon>
        <taxon>Thelephoraceae</taxon>
        <taxon>Thelephora</taxon>
    </lineage>
</organism>
<keyword evidence="2 4" id="KW-0378">Hydrolase</keyword>
<evidence type="ECO:0000256" key="3">
    <source>
        <dbReference type="ARBA" id="ARBA00048707"/>
    </source>
</evidence>
<dbReference type="SUPFAM" id="SSF102462">
    <property type="entry name" value="Peptidyl-tRNA hydrolase II"/>
    <property type="match status" value="1"/>
</dbReference>
<dbReference type="GO" id="GO:0004045">
    <property type="term" value="F:peptidyl-tRNA hydrolase activity"/>
    <property type="evidence" value="ECO:0007669"/>
    <property type="project" value="UniProtKB-EC"/>
</dbReference>
<dbReference type="Gene3D" id="3.40.1490.10">
    <property type="entry name" value="Bit1"/>
    <property type="match status" value="1"/>
</dbReference>
<dbReference type="PANTHER" id="PTHR46194">
    <property type="entry name" value="PEPTIDYL-TRNA HYDROLASE PTRHD1-RELATED"/>
    <property type="match status" value="1"/>
</dbReference>
<keyword evidence="5" id="KW-1185">Reference proteome</keyword>
<gene>
    <name evidence="4" type="ORF">BJ322DRAFT_517306</name>
</gene>
<dbReference type="OrthoDB" id="201213at2759"/>
<comment type="caution">
    <text evidence="4">The sequence shown here is derived from an EMBL/GenBank/DDBJ whole genome shotgun (WGS) entry which is preliminary data.</text>
</comment>
<dbReference type="EMBL" id="WIUZ02000026">
    <property type="protein sequence ID" value="KAF9777897.1"/>
    <property type="molecule type" value="Genomic_DNA"/>
</dbReference>
<dbReference type="AlphaFoldDB" id="A0A9P6H282"/>
<evidence type="ECO:0000313" key="5">
    <source>
        <dbReference type="Proteomes" id="UP000736335"/>
    </source>
</evidence>
<comment type="catalytic activity">
    <reaction evidence="3">
        <text>an N-acyl-L-alpha-aminoacyl-tRNA + H2O = an N-acyl-L-amino acid + a tRNA + H(+)</text>
        <dbReference type="Rhea" id="RHEA:54448"/>
        <dbReference type="Rhea" id="RHEA-COMP:10123"/>
        <dbReference type="Rhea" id="RHEA-COMP:13883"/>
        <dbReference type="ChEBI" id="CHEBI:15377"/>
        <dbReference type="ChEBI" id="CHEBI:15378"/>
        <dbReference type="ChEBI" id="CHEBI:59874"/>
        <dbReference type="ChEBI" id="CHEBI:78442"/>
        <dbReference type="ChEBI" id="CHEBI:138191"/>
        <dbReference type="EC" id="3.1.1.29"/>
    </reaction>
</comment>
<protein>
    <recommendedName>
        <fullName evidence="1">peptidyl-tRNA hydrolase</fullName>
        <ecNumber evidence="1">3.1.1.29</ecNumber>
    </recommendedName>
</protein>
<dbReference type="EC" id="3.1.1.29" evidence="1"/>
<evidence type="ECO:0000313" key="4">
    <source>
        <dbReference type="EMBL" id="KAF9777897.1"/>
    </source>
</evidence>
<dbReference type="Pfam" id="PF01981">
    <property type="entry name" value="PTH2"/>
    <property type="match status" value="1"/>
</dbReference>
<dbReference type="PANTHER" id="PTHR46194:SF1">
    <property type="entry name" value="PEPTIDYL-TRNA HYDROLASE PTRHD1-RELATED"/>
    <property type="match status" value="1"/>
</dbReference>
<sequence length="145" mass="15984">MATSSQPSDTPAGTKIASVPKPVPLVMQIVVRRDLLAQDGWGVGPLMAQVAHATSAVLHETRERTETKEYLGDLLNMYKSVFQVDNLEKLEKLANTLKSADPPIPHHLWVEQPENVPTCLAVAPNRRDPKVKKALDKSGCRLWKG</sequence>
<evidence type="ECO:0000256" key="2">
    <source>
        <dbReference type="ARBA" id="ARBA00022801"/>
    </source>
</evidence>
<dbReference type="InterPro" id="IPR002833">
    <property type="entry name" value="PTH2"/>
</dbReference>
<proteinExistence type="predicted"/>
<dbReference type="Proteomes" id="UP000736335">
    <property type="component" value="Unassembled WGS sequence"/>
</dbReference>
<name>A0A9P6H282_9AGAM</name>
<dbReference type="InterPro" id="IPR023476">
    <property type="entry name" value="Pep_tRNA_hydro_II_dom_sf"/>
</dbReference>
<evidence type="ECO:0000256" key="1">
    <source>
        <dbReference type="ARBA" id="ARBA00013260"/>
    </source>
</evidence>
<accession>A0A9P6H282</accession>
<reference evidence="4" key="1">
    <citation type="journal article" date="2020" name="Nat. Commun.">
        <title>Large-scale genome sequencing of mycorrhizal fungi provides insights into the early evolution of symbiotic traits.</title>
        <authorList>
            <person name="Miyauchi S."/>
            <person name="Kiss E."/>
            <person name="Kuo A."/>
            <person name="Drula E."/>
            <person name="Kohler A."/>
            <person name="Sanchez-Garcia M."/>
            <person name="Morin E."/>
            <person name="Andreopoulos B."/>
            <person name="Barry K.W."/>
            <person name="Bonito G."/>
            <person name="Buee M."/>
            <person name="Carver A."/>
            <person name="Chen C."/>
            <person name="Cichocki N."/>
            <person name="Clum A."/>
            <person name="Culley D."/>
            <person name="Crous P.W."/>
            <person name="Fauchery L."/>
            <person name="Girlanda M."/>
            <person name="Hayes R.D."/>
            <person name="Keri Z."/>
            <person name="LaButti K."/>
            <person name="Lipzen A."/>
            <person name="Lombard V."/>
            <person name="Magnuson J."/>
            <person name="Maillard F."/>
            <person name="Murat C."/>
            <person name="Nolan M."/>
            <person name="Ohm R.A."/>
            <person name="Pangilinan J."/>
            <person name="Pereira M.F."/>
            <person name="Perotto S."/>
            <person name="Peter M."/>
            <person name="Pfister S."/>
            <person name="Riley R."/>
            <person name="Sitrit Y."/>
            <person name="Stielow J.B."/>
            <person name="Szollosi G."/>
            <person name="Zifcakova L."/>
            <person name="Stursova M."/>
            <person name="Spatafora J.W."/>
            <person name="Tedersoo L."/>
            <person name="Vaario L.M."/>
            <person name="Yamada A."/>
            <person name="Yan M."/>
            <person name="Wang P."/>
            <person name="Xu J."/>
            <person name="Bruns T."/>
            <person name="Baldrian P."/>
            <person name="Vilgalys R."/>
            <person name="Dunand C."/>
            <person name="Henrissat B."/>
            <person name="Grigoriev I.V."/>
            <person name="Hibbett D."/>
            <person name="Nagy L.G."/>
            <person name="Martin F.M."/>
        </authorList>
    </citation>
    <scope>NUCLEOTIDE SEQUENCE</scope>
    <source>
        <strain evidence="4">UH-Tt-Lm1</strain>
    </source>
</reference>
<dbReference type="InterPro" id="IPR042237">
    <property type="entry name" value="PTRHD1"/>
</dbReference>
<reference evidence="4" key="2">
    <citation type="submission" date="2020-11" db="EMBL/GenBank/DDBJ databases">
        <authorList>
            <consortium name="DOE Joint Genome Institute"/>
            <person name="Kuo A."/>
            <person name="Miyauchi S."/>
            <person name="Kiss E."/>
            <person name="Drula E."/>
            <person name="Kohler A."/>
            <person name="Sanchez-Garcia M."/>
            <person name="Andreopoulos B."/>
            <person name="Barry K.W."/>
            <person name="Bonito G."/>
            <person name="Buee M."/>
            <person name="Carver A."/>
            <person name="Chen C."/>
            <person name="Cichocki N."/>
            <person name="Clum A."/>
            <person name="Culley D."/>
            <person name="Crous P.W."/>
            <person name="Fauchery L."/>
            <person name="Girlanda M."/>
            <person name="Hayes R."/>
            <person name="Keri Z."/>
            <person name="Labutti K."/>
            <person name="Lipzen A."/>
            <person name="Lombard V."/>
            <person name="Magnuson J."/>
            <person name="Maillard F."/>
            <person name="Morin E."/>
            <person name="Murat C."/>
            <person name="Nolan M."/>
            <person name="Ohm R."/>
            <person name="Pangilinan J."/>
            <person name="Pereira M."/>
            <person name="Perotto S."/>
            <person name="Peter M."/>
            <person name="Riley R."/>
            <person name="Sitrit Y."/>
            <person name="Stielow B."/>
            <person name="Szollosi G."/>
            <person name="Zifcakova L."/>
            <person name="Stursova M."/>
            <person name="Spatafora J.W."/>
            <person name="Tedersoo L."/>
            <person name="Vaario L.-M."/>
            <person name="Yamada A."/>
            <person name="Yan M."/>
            <person name="Wang P."/>
            <person name="Xu J."/>
            <person name="Bruns T."/>
            <person name="Baldrian P."/>
            <person name="Vilgalys R."/>
            <person name="Henrissat B."/>
            <person name="Grigoriev I.V."/>
            <person name="Hibbett D."/>
            <person name="Nagy L.G."/>
            <person name="Martin F.M."/>
        </authorList>
    </citation>
    <scope>NUCLEOTIDE SEQUENCE</scope>
    <source>
        <strain evidence="4">UH-Tt-Lm1</strain>
    </source>
</reference>